<evidence type="ECO:0000256" key="2">
    <source>
        <dbReference type="ARBA" id="ARBA00005147"/>
    </source>
</evidence>
<gene>
    <name evidence="9" type="ORF">E2562_011215</name>
</gene>
<evidence type="ECO:0000259" key="8">
    <source>
        <dbReference type="Pfam" id="PF22906"/>
    </source>
</evidence>
<keyword evidence="4" id="KW-0285">Flavoprotein</keyword>
<dbReference type="GO" id="GO:0003885">
    <property type="term" value="F:D-arabinono-1,4-lactone oxidase activity"/>
    <property type="evidence" value="ECO:0007669"/>
    <property type="project" value="InterPro"/>
</dbReference>
<dbReference type="InterPro" id="IPR016164">
    <property type="entry name" value="FAD-linked_Oxase-like_C"/>
</dbReference>
<evidence type="ECO:0000313" key="9">
    <source>
        <dbReference type="EMBL" id="KAF0911595.1"/>
    </source>
</evidence>
<name>A0A6G1DFK1_9ORYZ</name>
<dbReference type="SUPFAM" id="SSF55103">
    <property type="entry name" value="FAD-linked oxidases, C-terminal domain"/>
    <property type="match status" value="1"/>
</dbReference>
<protein>
    <submittedName>
        <fullName evidence="9">Uncharacterized protein</fullName>
    </submittedName>
</protein>
<sequence>MTYYRSRDPTAPRLNEDVVEEIEQMALRKYGGLPHWGKNQNAAFEGTIGKYGAARAAAFMTVKRAYDPEGLFSSEWSDQVLGVASASGASVVRDGCALERLCVCSEDARWSPEKVYFCRPCRVYHDARVCGVPECR</sequence>
<comment type="similarity">
    <text evidence="3">Belongs to the oxygen-dependent FAD-linked oxidoreductase family.</text>
</comment>
<keyword evidence="6" id="KW-0560">Oxidoreductase</keyword>
<dbReference type="OrthoDB" id="682574at2759"/>
<keyword evidence="5" id="KW-0274">FAD</keyword>
<dbReference type="PANTHER" id="PTHR13878">
    <property type="entry name" value="GULONOLACTONE OXIDASE"/>
    <property type="match status" value="1"/>
</dbReference>
<dbReference type="AlphaFoldDB" id="A0A6G1DFK1"/>
<evidence type="ECO:0000313" key="10">
    <source>
        <dbReference type="Proteomes" id="UP000479710"/>
    </source>
</evidence>
<comment type="pathway">
    <text evidence="2">Cofactor biosynthesis; L-ascorbate biosynthesis.</text>
</comment>
<feature type="domain" description="L-gulonolactone oxidase 2-like C-terminal" evidence="8">
    <location>
        <begin position="93"/>
        <end position="130"/>
    </location>
</feature>
<dbReference type="GO" id="GO:0050660">
    <property type="term" value="F:flavin adenine dinucleotide binding"/>
    <property type="evidence" value="ECO:0007669"/>
    <property type="project" value="InterPro"/>
</dbReference>
<comment type="cofactor">
    <cofactor evidence="1">
        <name>FAD</name>
        <dbReference type="ChEBI" id="CHEBI:57692"/>
    </cofactor>
</comment>
<comment type="caution">
    <text evidence="9">The sequence shown here is derived from an EMBL/GenBank/DDBJ whole genome shotgun (WGS) entry which is preliminary data.</text>
</comment>
<dbReference type="EMBL" id="SPHZ02000006">
    <property type="protein sequence ID" value="KAF0911595.1"/>
    <property type="molecule type" value="Genomic_DNA"/>
</dbReference>
<evidence type="ECO:0000256" key="1">
    <source>
        <dbReference type="ARBA" id="ARBA00001974"/>
    </source>
</evidence>
<proteinExistence type="inferred from homology"/>
<evidence type="ECO:0000259" key="7">
    <source>
        <dbReference type="Pfam" id="PF04030"/>
    </source>
</evidence>
<evidence type="ECO:0000256" key="4">
    <source>
        <dbReference type="ARBA" id="ARBA00022630"/>
    </source>
</evidence>
<dbReference type="GO" id="GO:0016020">
    <property type="term" value="C:membrane"/>
    <property type="evidence" value="ECO:0007669"/>
    <property type="project" value="InterPro"/>
</dbReference>
<dbReference type="InterPro" id="IPR055154">
    <property type="entry name" value="GULLO2-like_C"/>
</dbReference>
<evidence type="ECO:0000256" key="5">
    <source>
        <dbReference type="ARBA" id="ARBA00022827"/>
    </source>
</evidence>
<accession>A0A6G1DFK1</accession>
<dbReference type="Proteomes" id="UP000479710">
    <property type="component" value="Unassembled WGS sequence"/>
</dbReference>
<dbReference type="Pfam" id="PF22906">
    <property type="entry name" value="GULLO2-like_3rd"/>
    <property type="match status" value="1"/>
</dbReference>
<reference evidence="9 10" key="1">
    <citation type="submission" date="2019-11" db="EMBL/GenBank/DDBJ databases">
        <title>Whole genome sequence of Oryza granulata.</title>
        <authorList>
            <person name="Li W."/>
        </authorList>
    </citation>
    <scope>NUCLEOTIDE SEQUENCE [LARGE SCALE GENOMIC DNA]</scope>
    <source>
        <strain evidence="10">cv. Menghai</strain>
        <tissue evidence="9">Leaf</tissue>
    </source>
</reference>
<dbReference type="UniPathway" id="UPA00132"/>
<keyword evidence="10" id="KW-1185">Reference proteome</keyword>
<dbReference type="PANTHER" id="PTHR13878:SF117">
    <property type="entry name" value="OS08G0519100 PROTEIN"/>
    <property type="match status" value="1"/>
</dbReference>
<feature type="domain" description="D-arabinono-1,4-lactone oxidase C-terminal" evidence="7">
    <location>
        <begin position="4"/>
        <end position="79"/>
    </location>
</feature>
<dbReference type="GO" id="GO:0019853">
    <property type="term" value="P:L-ascorbic acid biosynthetic process"/>
    <property type="evidence" value="ECO:0007669"/>
    <property type="project" value="UniProtKB-UniPathway"/>
</dbReference>
<evidence type="ECO:0000256" key="6">
    <source>
        <dbReference type="ARBA" id="ARBA00023002"/>
    </source>
</evidence>
<dbReference type="InterPro" id="IPR050432">
    <property type="entry name" value="FAD-linked_Oxidoreductases_BP"/>
</dbReference>
<dbReference type="Pfam" id="PF04030">
    <property type="entry name" value="ALO"/>
    <property type="match status" value="1"/>
</dbReference>
<dbReference type="InterPro" id="IPR007173">
    <property type="entry name" value="ALO_C"/>
</dbReference>
<organism evidence="9 10">
    <name type="scientific">Oryza meyeriana var. granulata</name>
    <dbReference type="NCBI Taxonomy" id="110450"/>
    <lineage>
        <taxon>Eukaryota</taxon>
        <taxon>Viridiplantae</taxon>
        <taxon>Streptophyta</taxon>
        <taxon>Embryophyta</taxon>
        <taxon>Tracheophyta</taxon>
        <taxon>Spermatophyta</taxon>
        <taxon>Magnoliopsida</taxon>
        <taxon>Liliopsida</taxon>
        <taxon>Poales</taxon>
        <taxon>Poaceae</taxon>
        <taxon>BOP clade</taxon>
        <taxon>Oryzoideae</taxon>
        <taxon>Oryzeae</taxon>
        <taxon>Oryzinae</taxon>
        <taxon>Oryza</taxon>
        <taxon>Oryza meyeriana</taxon>
    </lineage>
</organism>
<evidence type="ECO:0000256" key="3">
    <source>
        <dbReference type="ARBA" id="ARBA00005466"/>
    </source>
</evidence>